<feature type="transmembrane region" description="Helical" evidence="2">
    <location>
        <begin position="22"/>
        <end position="44"/>
    </location>
</feature>
<dbReference type="EMBL" id="JABBWE010000052">
    <property type="protein sequence ID" value="KAG1790218.1"/>
    <property type="molecule type" value="Genomic_DNA"/>
</dbReference>
<dbReference type="AlphaFoldDB" id="A0A9P7AK61"/>
<dbReference type="Proteomes" id="UP000719766">
    <property type="component" value="Unassembled WGS sequence"/>
</dbReference>
<evidence type="ECO:0000313" key="3">
    <source>
        <dbReference type="EMBL" id="KAG1790218.1"/>
    </source>
</evidence>
<name>A0A9P7AK61_9AGAM</name>
<sequence>MDTAKSLAHSCIEVDASHWNRYAFLVCILRVLTYRIIIFLTTGLQRRCLRIFLIGRGDYKSIPLKNIYSPSLLSSLHRDLRIKVRETLGIDIELDDTPTVQENADEVRENCEGGLDDGDDAAADTNVPNNSHNVSLDGDEDENRDIGLDSGTDEGEIDAEGSGFGGNGKRPKYTSTKFWNFVDDSLEAVRNMAREEAKVEVDAGGDYDTAYENATRNILVEYFQQDLAEYPGRRTVPKLLSTYNPQWQTTIQTKLLWTT</sequence>
<comment type="caution">
    <text evidence="3">The sequence shown here is derived from an EMBL/GenBank/DDBJ whole genome shotgun (WGS) entry which is preliminary data.</text>
</comment>
<keyword evidence="4" id="KW-1185">Reference proteome</keyword>
<dbReference type="OrthoDB" id="2674779at2759"/>
<reference evidence="3" key="1">
    <citation type="journal article" date="2020" name="New Phytol.">
        <title>Comparative genomics reveals dynamic genome evolution in host specialist ectomycorrhizal fungi.</title>
        <authorList>
            <person name="Lofgren L.A."/>
            <person name="Nguyen N.H."/>
            <person name="Vilgalys R."/>
            <person name="Ruytinx J."/>
            <person name="Liao H.L."/>
            <person name="Branco S."/>
            <person name="Kuo A."/>
            <person name="LaButti K."/>
            <person name="Lipzen A."/>
            <person name="Andreopoulos W."/>
            <person name="Pangilinan J."/>
            <person name="Riley R."/>
            <person name="Hundley H."/>
            <person name="Na H."/>
            <person name="Barry K."/>
            <person name="Grigoriev I.V."/>
            <person name="Stajich J.E."/>
            <person name="Kennedy P.G."/>
        </authorList>
    </citation>
    <scope>NUCLEOTIDE SEQUENCE</scope>
    <source>
        <strain evidence="3">S12</strain>
    </source>
</reference>
<gene>
    <name evidence="3" type="ORF">HD556DRAFT_1242727</name>
</gene>
<proteinExistence type="predicted"/>
<organism evidence="3 4">
    <name type="scientific">Suillus plorans</name>
    <dbReference type="NCBI Taxonomy" id="116603"/>
    <lineage>
        <taxon>Eukaryota</taxon>
        <taxon>Fungi</taxon>
        <taxon>Dikarya</taxon>
        <taxon>Basidiomycota</taxon>
        <taxon>Agaricomycotina</taxon>
        <taxon>Agaricomycetes</taxon>
        <taxon>Agaricomycetidae</taxon>
        <taxon>Boletales</taxon>
        <taxon>Suillineae</taxon>
        <taxon>Suillaceae</taxon>
        <taxon>Suillus</taxon>
    </lineage>
</organism>
<keyword evidence="2" id="KW-1133">Transmembrane helix</keyword>
<keyword evidence="2" id="KW-0812">Transmembrane</keyword>
<evidence type="ECO:0000256" key="1">
    <source>
        <dbReference type="SAM" id="MobiDB-lite"/>
    </source>
</evidence>
<protein>
    <submittedName>
        <fullName evidence="3">Uncharacterized protein</fullName>
    </submittedName>
</protein>
<evidence type="ECO:0000256" key="2">
    <source>
        <dbReference type="SAM" id="Phobius"/>
    </source>
</evidence>
<feature type="region of interest" description="Disordered" evidence="1">
    <location>
        <begin position="110"/>
        <end position="169"/>
    </location>
</feature>
<accession>A0A9P7AK61</accession>
<evidence type="ECO:0000313" key="4">
    <source>
        <dbReference type="Proteomes" id="UP000719766"/>
    </source>
</evidence>
<dbReference type="RefSeq" id="XP_041157193.1">
    <property type="nucleotide sequence ID" value="XM_041298308.1"/>
</dbReference>
<dbReference type="GeneID" id="64592072"/>
<keyword evidence="2" id="KW-0472">Membrane</keyword>